<comment type="caution">
    <text evidence="2">The sequence shown here is derived from an EMBL/GenBank/DDBJ whole genome shotgun (WGS) entry which is preliminary data.</text>
</comment>
<gene>
    <name evidence="2" type="ORF">PO250_04485</name>
</gene>
<keyword evidence="1" id="KW-0472">Membrane</keyword>
<reference evidence="2" key="1">
    <citation type="submission" date="2023-01" db="EMBL/GenBank/DDBJ databases">
        <title>Genome analysis of 13 Lactobacillus isolated from gut of wild boar.</title>
        <authorList>
            <person name="Papp P."/>
            <person name="Libisch B."/>
            <person name="Nagy T."/>
            <person name="Olasz F."/>
        </authorList>
    </citation>
    <scope>NUCLEOTIDE SEQUENCE</scope>
    <source>
        <strain evidence="2">F146</strain>
    </source>
</reference>
<dbReference type="AlphaFoldDB" id="A0AAJ1HU34"/>
<dbReference type="EMBL" id="JAQONE010000021">
    <property type="protein sequence ID" value="MDC2829562.1"/>
    <property type="molecule type" value="Genomic_DNA"/>
</dbReference>
<evidence type="ECO:0000313" key="3">
    <source>
        <dbReference type="Proteomes" id="UP001220670"/>
    </source>
</evidence>
<keyword evidence="1" id="KW-1133">Transmembrane helix</keyword>
<proteinExistence type="predicted"/>
<name>A0AAJ1HU34_LIMMU</name>
<evidence type="ECO:0000256" key="1">
    <source>
        <dbReference type="SAM" id="Phobius"/>
    </source>
</evidence>
<accession>A0AAJ1HU34</accession>
<dbReference type="Proteomes" id="UP001220670">
    <property type="component" value="Unassembled WGS sequence"/>
</dbReference>
<feature type="transmembrane region" description="Helical" evidence="1">
    <location>
        <begin position="24"/>
        <end position="43"/>
    </location>
</feature>
<protein>
    <submittedName>
        <fullName evidence="2">Uncharacterized protein</fullName>
    </submittedName>
</protein>
<dbReference type="RefSeq" id="WP_272218475.1">
    <property type="nucleotide sequence ID" value="NZ_JAQONB010000022.1"/>
</dbReference>
<sequence length="47" mass="5466">MKTMFESMPLGIGQYHLFHELFKANPRLAIIVLALIVILAIYLNQRH</sequence>
<organism evidence="2 3">
    <name type="scientific">Limosilactobacillus mucosae</name>
    <name type="common">Lactobacillus mucosae</name>
    <dbReference type="NCBI Taxonomy" id="97478"/>
    <lineage>
        <taxon>Bacteria</taxon>
        <taxon>Bacillati</taxon>
        <taxon>Bacillota</taxon>
        <taxon>Bacilli</taxon>
        <taxon>Lactobacillales</taxon>
        <taxon>Lactobacillaceae</taxon>
        <taxon>Limosilactobacillus</taxon>
    </lineage>
</organism>
<keyword evidence="1" id="KW-0812">Transmembrane</keyword>
<evidence type="ECO:0000313" key="2">
    <source>
        <dbReference type="EMBL" id="MDC2829562.1"/>
    </source>
</evidence>